<dbReference type="GO" id="GO:0008173">
    <property type="term" value="F:RNA methyltransferase activity"/>
    <property type="evidence" value="ECO:0007669"/>
    <property type="project" value="InterPro"/>
</dbReference>
<dbReference type="InParanoid" id="A0A4R5DDL8"/>
<dbReference type="Gene3D" id="3.40.1280.10">
    <property type="match status" value="1"/>
</dbReference>
<dbReference type="AlphaFoldDB" id="A0A4R5DDL8"/>
<name>A0A4R5DDL8_9ACTN</name>
<dbReference type="Pfam" id="PF00588">
    <property type="entry name" value="SpoU_methylase"/>
    <property type="match status" value="1"/>
</dbReference>
<reference evidence="5 6" key="1">
    <citation type="submission" date="2019-03" db="EMBL/GenBank/DDBJ databases">
        <title>Draft genome sequences of novel Actinobacteria.</title>
        <authorList>
            <person name="Sahin N."/>
            <person name="Ay H."/>
            <person name="Saygin H."/>
        </authorList>
    </citation>
    <scope>NUCLEOTIDE SEQUENCE [LARGE SCALE GENOMIC DNA]</scope>
    <source>
        <strain evidence="5 6">5K138</strain>
    </source>
</reference>
<proteinExistence type="predicted"/>
<accession>A0A4R5DDL8</accession>
<sequence>MVARRPWHRHRQVAPPDPAGRDGRRCAGQLGIGLDPSLDHLALGSSGRQPISGTTNVGAISDAVDLASVEPGERVALLVGGEGHGLSARWMAAADRRVRIPMRAGVDSLNVAAATAVACYVLGR</sequence>
<keyword evidence="2" id="KW-0808">Transferase</keyword>
<keyword evidence="6" id="KW-1185">Reference proteome</keyword>
<keyword evidence="1" id="KW-0489">Methyltransferase</keyword>
<dbReference type="PANTHER" id="PTHR43191:SF12">
    <property type="entry name" value="RRNA METHYLASE"/>
    <property type="match status" value="1"/>
</dbReference>
<evidence type="ECO:0000313" key="6">
    <source>
        <dbReference type="Proteomes" id="UP000294739"/>
    </source>
</evidence>
<dbReference type="GO" id="GO:0032259">
    <property type="term" value="P:methylation"/>
    <property type="evidence" value="ECO:0007669"/>
    <property type="project" value="UniProtKB-KW"/>
</dbReference>
<protein>
    <recommendedName>
        <fullName evidence="4">tRNA/rRNA methyltransferase SpoU type domain-containing protein</fullName>
    </recommendedName>
</protein>
<dbReference type="GO" id="GO:0006396">
    <property type="term" value="P:RNA processing"/>
    <property type="evidence" value="ECO:0007669"/>
    <property type="project" value="InterPro"/>
</dbReference>
<dbReference type="EMBL" id="SMKZ01000016">
    <property type="protein sequence ID" value="TDE09941.1"/>
    <property type="molecule type" value="Genomic_DNA"/>
</dbReference>
<evidence type="ECO:0000259" key="4">
    <source>
        <dbReference type="Pfam" id="PF00588"/>
    </source>
</evidence>
<dbReference type="InterPro" id="IPR029028">
    <property type="entry name" value="Alpha/beta_knot_MTases"/>
</dbReference>
<dbReference type="SUPFAM" id="SSF75217">
    <property type="entry name" value="alpha/beta knot"/>
    <property type="match status" value="1"/>
</dbReference>
<dbReference type="InterPro" id="IPR051259">
    <property type="entry name" value="rRNA_Methyltransferase"/>
</dbReference>
<evidence type="ECO:0000256" key="3">
    <source>
        <dbReference type="SAM" id="MobiDB-lite"/>
    </source>
</evidence>
<gene>
    <name evidence="5" type="ORF">E1269_13305</name>
</gene>
<evidence type="ECO:0000256" key="2">
    <source>
        <dbReference type="ARBA" id="ARBA00022679"/>
    </source>
</evidence>
<evidence type="ECO:0000256" key="1">
    <source>
        <dbReference type="ARBA" id="ARBA00022603"/>
    </source>
</evidence>
<evidence type="ECO:0000313" key="5">
    <source>
        <dbReference type="EMBL" id="TDE09941.1"/>
    </source>
</evidence>
<dbReference type="InterPro" id="IPR001537">
    <property type="entry name" value="SpoU_MeTrfase"/>
</dbReference>
<dbReference type="OrthoDB" id="9785673at2"/>
<feature type="domain" description="tRNA/rRNA methyltransferase SpoU type" evidence="4">
    <location>
        <begin position="57"/>
        <end position="120"/>
    </location>
</feature>
<dbReference type="PANTHER" id="PTHR43191">
    <property type="entry name" value="RRNA METHYLTRANSFERASE 3"/>
    <property type="match status" value="1"/>
</dbReference>
<comment type="caution">
    <text evidence="5">The sequence shown here is derived from an EMBL/GenBank/DDBJ whole genome shotgun (WGS) entry which is preliminary data.</text>
</comment>
<dbReference type="Proteomes" id="UP000294739">
    <property type="component" value="Unassembled WGS sequence"/>
</dbReference>
<feature type="region of interest" description="Disordered" evidence="3">
    <location>
        <begin position="1"/>
        <end position="26"/>
    </location>
</feature>
<dbReference type="GO" id="GO:0003723">
    <property type="term" value="F:RNA binding"/>
    <property type="evidence" value="ECO:0007669"/>
    <property type="project" value="InterPro"/>
</dbReference>
<dbReference type="InterPro" id="IPR029026">
    <property type="entry name" value="tRNA_m1G_MTases_N"/>
</dbReference>
<feature type="compositionally biased region" description="Basic residues" evidence="3">
    <location>
        <begin position="1"/>
        <end position="12"/>
    </location>
</feature>
<organism evidence="5 6">
    <name type="scientific">Jiangella asiatica</name>
    <dbReference type="NCBI Taxonomy" id="2530372"/>
    <lineage>
        <taxon>Bacteria</taxon>
        <taxon>Bacillati</taxon>
        <taxon>Actinomycetota</taxon>
        <taxon>Actinomycetes</taxon>
        <taxon>Jiangellales</taxon>
        <taxon>Jiangellaceae</taxon>
        <taxon>Jiangella</taxon>
    </lineage>
</organism>